<comment type="catalytic activity">
    <reaction evidence="1">
        <text>ATP + protein L-histidine = ADP + protein N-phospho-L-histidine.</text>
        <dbReference type="EC" id="2.7.13.3"/>
    </reaction>
</comment>
<dbReference type="Pfam" id="PF02518">
    <property type="entry name" value="HATPase_c"/>
    <property type="match status" value="1"/>
</dbReference>
<feature type="transmembrane region" description="Helical" evidence="9">
    <location>
        <begin position="251"/>
        <end position="267"/>
    </location>
</feature>
<keyword evidence="6" id="KW-0418">Kinase</keyword>
<dbReference type="GO" id="GO:0000155">
    <property type="term" value="F:phosphorelay sensor kinase activity"/>
    <property type="evidence" value="ECO:0007669"/>
    <property type="project" value="InterPro"/>
</dbReference>
<dbReference type="STRING" id="1817813.A2008_01305"/>
<evidence type="ECO:0000256" key="3">
    <source>
        <dbReference type="ARBA" id="ARBA00022553"/>
    </source>
</evidence>
<dbReference type="PANTHER" id="PTHR43065:SF10">
    <property type="entry name" value="PEROXIDE STRESS-ACTIVATED HISTIDINE KINASE MAK3"/>
    <property type="match status" value="1"/>
</dbReference>
<sequence>MPLNINTKKLTIFILIVFFILISFEVNERFFYAIEKSKDAAIEGTTKSLLQEVIWNDNEFRDNLRKFLDGIRKDFKPGDGPDAVKDKYGAREVFFIDSDATITATGSGEGAGARLNSHFQCNQVVSGKVEYHYFGINPDVHCEKDVFGISFAAGDKTVRVTFELKKLEKFFNRDKLKTLIQSIAESQSMEAVVLRGAEGGQLACWPENKDADKKGCVEKEYIIQLNGLSLLKMTACSKADPLSALKRQSKLVYSIIIFLFITAYLLIERYSRLKSSMESLKSDYSNLSEFSFRALSAFPFPAVIIENNDKIRPLNSAGEALLDLKEKSRAGAESDSRAASDTRGPAYAALPLSQTRLFKDNGDLAGFIETSKGFNQAELLIKTASSSFRPYRCQLVKAGGMALLLFIDTAGEKKREMQIGINSEHNMAALFLAKLAHELRNPLNAVSMSLQMAKNIPCEIEYKSQAAGRIDFCLEELERLNRIIKNYLGRRPMEIELKKVDVNEIVLYASSIIKNYITDGGYSEKVGLAVDINRSSVPVNGNHDLLIQAFYNVMINSVQAAAENAAKAPAGKGFIKIEQTAGDKSVTVTITDNGGGIADEARDKIFEIGYSTKKEGSGLGLAIVSEIVSRHGGVIDISSAGGTTAARITFPIYGGTI</sequence>
<dbReference type="CDD" id="cd00082">
    <property type="entry name" value="HisKA"/>
    <property type="match status" value="1"/>
</dbReference>
<dbReference type="InterPro" id="IPR003661">
    <property type="entry name" value="HisK_dim/P_dom"/>
</dbReference>
<evidence type="ECO:0000256" key="9">
    <source>
        <dbReference type="SAM" id="Phobius"/>
    </source>
</evidence>
<dbReference type="PANTHER" id="PTHR43065">
    <property type="entry name" value="SENSOR HISTIDINE KINASE"/>
    <property type="match status" value="1"/>
</dbReference>
<organism evidence="11 12">
    <name type="scientific">Candidatus Wallbacteria bacterium GWC2_49_35</name>
    <dbReference type="NCBI Taxonomy" id="1817813"/>
    <lineage>
        <taxon>Bacteria</taxon>
        <taxon>Candidatus Walliibacteriota</taxon>
    </lineage>
</organism>
<dbReference type="EC" id="2.7.13.3" evidence="2"/>
<dbReference type="Gene3D" id="1.10.287.130">
    <property type="match status" value="1"/>
</dbReference>
<keyword evidence="9" id="KW-0812">Transmembrane</keyword>
<keyword evidence="8" id="KW-0902">Two-component regulatory system</keyword>
<proteinExistence type="predicted"/>
<evidence type="ECO:0000256" key="8">
    <source>
        <dbReference type="ARBA" id="ARBA00023012"/>
    </source>
</evidence>
<dbReference type="PRINTS" id="PR00344">
    <property type="entry name" value="BCTRLSENSOR"/>
</dbReference>
<keyword evidence="3" id="KW-0597">Phosphoprotein</keyword>
<evidence type="ECO:0000256" key="6">
    <source>
        <dbReference type="ARBA" id="ARBA00022777"/>
    </source>
</evidence>
<dbReference type="Pfam" id="PF00512">
    <property type="entry name" value="HisKA"/>
    <property type="match status" value="1"/>
</dbReference>
<evidence type="ECO:0000313" key="11">
    <source>
        <dbReference type="EMBL" id="OGM04952.1"/>
    </source>
</evidence>
<dbReference type="InterPro" id="IPR036097">
    <property type="entry name" value="HisK_dim/P_sf"/>
</dbReference>
<name>A0A1F7WQB0_9BACT</name>
<keyword evidence="5" id="KW-0547">Nucleotide-binding</keyword>
<dbReference type="InterPro" id="IPR036890">
    <property type="entry name" value="HATPase_C_sf"/>
</dbReference>
<keyword evidence="9" id="KW-0472">Membrane</keyword>
<reference evidence="11 12" key="1">
    <citation type="journal article" date="2016" name="Nat. Commun.">
        <title>Thousands of microbial genomes shed light on interconnected biogeochemical processes in an aquifer system.</title>
        <authorList>
            <person name="Anantharaman K."/>
            <person name="Brown C.T."/>
            <person name="Hug L.A."/>
            <person name="Sharon I."/>
            <person name="Castelle C.J."/>
            <person name="Probst A.J."/>
            <person name="Thomas B.C."/>
            <person name="Singh A."/>
            <person name="Wilkins M.J."/>
            <person name="Karaoz U."/>
            <person name="Brodie E.L."/>
            <person name="Williams K.H."/>
            <person name="Hubbard S.S."/>
            <person name="Banfield J.F."/>
        </authorList>
    </citation>
    <scope>NUCLEOTIDE SEQUENCE [LARGE SCALE GENOMIC DNA]</scope>
</reference>
<evidence type="ECO:0000256" key="1">
    <source>
        <dbReference type="ARBA" id="ARBA00000085"/>
    </source>
</evidence>
<dbReference type="SUPFAM" id="SSF55874">
    <property type="entry name" value="ATPase domain of HSP90 chaperone/DNA topoisomerase II/histidine kinase"/>
    <property type="match status" value="1"/>
</dbReference>
<evidence type="ECO:0000313" key="12">
    <source>
        <dbReference type="Proteomes" id="UP000178735"/>
    </source>
</evidence>
<dbReference type="SUPFAM" id="SSF47384">
    <property type="entry name" value="Homodimeric domain of signal transducing histidine kinase"/>
    <property type="match status" value="1"/>
</dbReference>
<dbReference type="InterPro" id="IPR004358">
    <property type="entry name" value="Sig_transdc_His_kin-like_C"/>
</dbReference>
<dbReference type="CDD" id="cd00075">
    <property type="entry name" value="HATPase"/>
    <property type="match status" value="1"/>
</dbReference>
<dbReference type="SMART" id="SM00388">
    <property type="entry name" value="HisKA"/>
    <property type="match status" value="1"/>
</dbReference>
<dbReference type="InterPro" id="IPR005467">
    <property type="entry name" value="His_kinase_dom"/>
</dbReference>
<dbReference type="Gene3D" id="3.30.565.10">
    <property type="entry name" value="Histidine kinase-like ATPase, C-terminal domain"/>
    <property type="match status" value="1"/>
</dbReference>
<dbReference type="InterPro" id="IPR003594">
    <property type="entry name" value="HATPase_dom"/>
</dbReference>
<dbReference type="EMBL" id="MGFH01000130">
    <property type="protein sequence ID" value="OGM04952.1"/>
    <property type="molecule type" value="Genomic_DNA"/>
</dbReference>
<keyword evidence="4" id="KW-0808">Transferase</keyword>
<accession>A0A1F7WQB0</accession>
<protein>
    <recommendedName>
        <fullName evidence="2">histidine kinase</fullName>
        <ecNumber evidence="2">2.7.13.3</ecNumber>
    </recommendedName>
</protein>
<feature type="domain" description="Histidine kinase" evidence="10">
    <location>
        <begin position="434"/>
        <end position="654"/>
    </location>
</feature>
<dbReference type="PROSITE" id="PS50109">
    <property type="entry name" value="HIS_KIN"/>
    <property type="match status" value="1"/>
</dbReference>
<evidence type="ECO:0000256" key="5">
    <source>
        <dbReference type="ARBA" id="ARBA00022741"/>
    </source>
</evidence>
<evidence type="ECO:0000256" key="2">
    <source>
        <dbReference type="ARBA" id="ARBA00012438"/>
    </source>
</evidence>
<evidence type="ECO:0000256" key="7">
    <source>
        <dbReference type="ARBA" id="ARBA00022840"/>
    </source>
</evidence>
<evidence type="ECO:0000256" key="4">
    <source>
        <dbReference type="ARBA" id="ARBA00022679"/>
    </source>
</evidence>
<dbReference type="Proteomes" id="UP000178735">
    <property type="component" value="Unassembled WGS sequence"/>
</dbReference>
<comment type="caution">
    <text evidence="11">The sequence shown here is derived from an EMBL/GenBank/DDBJ whole genome shotgun (WGS) entry which is preliminary data.</text>
</comment>
<keyword evidence="9" id="KW-1133">Transmembrane helix</keyword>
<evidence type="ECO:0000259" key="10">
    <source>
        <dbReference type="PROSITE" id="PS50109"/>
    </source>
</evidence>
<gene>
    <name evidence="11" type="ORF">A2008_01305</name>
</gene>
<dbReference type="GO" id="GO:0005524">
    <property type="term" value="F:ATP binding"/>
    <property type="evidence" value="ECO:0007669"/>
    <property type="project" value="UniProtKB-KW"/>
</dbReference>
<dbReference type="AlphaFoldDB" id="A0A1F7WQB0"/>
<keyword evidence="7" id="KW-0067">ATP-binding</keyword>
<dbReference type="SMART" id="SM00387">
    <property type="entry name" value="HATPase_c"/>
    <property type="match status" value="1"/>
</dbReference>